<accession>A0ABU3ZMG2</accession>
<dbReference type="EMBL" id="JAWJZI010000010">
    <property type="protein sequence ID" value="MDV5171173.1"/>
    <property type="molecule type" value="Genomic_DNA"/>
</dbReference>
<sequence>MSIASYLLFGILGLLIMLIIQGVEAVVMAPEASSGLILWLLLDGIWLTLIAIGLYQWCKSKPHKH</sequence>
<feature type="transmembrane region" description="Helical" evidence="1">
    <location>
        <begin position="35"/>
        <end position="55"/>
    </location>
</feature>
<keyword evidence="1" id="KW-0472">Membrane</keyword>
<reference evidence="2 3" key="1">
    <citation type="submission" date="2023-10" db="EMBL/GenBank/DDBJ databases">
        <title>Marine bacteria isolated from horseshoe crab.</title>
        <authorList>
            <person name="Cheng T.H."/>
        </authorList>
    </citation>
    <scope>NUCLEOTIDE SEQUENCE [LARGE SCALE GENOMIC DNA]</scope>
    <source>
        <strain evidence="2 3">HSC6</strain>
    </source>
</reference>
<evidence type="ECO:0000256" key="1">
    <source>
        <dbReference type="SAM" id="Phobius"/>
    </source>
</evidence>
<evidence type="ECO:0008006" key="4">
    <source>
        <dbReference type="Google" id="ProtNLM"/>
    </source>
</evidence>
<proteinExistence type="predicted"/>
<organism evidence="2 3">
    <name type="scientific">Photobacterium rosenbergii</name>
    <dbReference type="NCBI Taxonomy" id="294936"/>
    <lineage>
        <taxon>Bacteria</taxon>
        <taxon>Pseudomonadati</taxon>
        <taxon>Pseudomonadota</taxon>
        <taxon>Gammaproteobacteria</taxon>
        <taxon>Vibrionales</taxon>
        <taxon>Vibrionaceae</taxon>
        <taxon>Photobacterium</taxon>
    </lineage>
</organism>
<keyword evidence="3" id="KW-1185">Reference proteome</keyword>
<keyword evidence="1" id="KW-0812">Transmembrane</keyword>
<comment type="caution">
    <text evidence="2">The sequence shown here is derived from an EMBL/GenBank/DDBJ whole genome shotgun (WGS) entry which is preliminary data.</text>
</comment>
<keyword evidence="1" id="KW-1133">Transmembrane helix</keyword>
<evidence type="ECO:0000313" key="2">
    <source>
        <dbReference type="EMBL" id="MDV5171173.1"/>
    </source>
</evidence>
<name>A0ABU3ZMG2_9GAMM</name>
<evidence type="ECO:0000313" key="3">
    <source>
        <dbReference type="Proteomes" id="UP001186452"/>
    </source>
</evidence>
<gene>
    <name evidence="2" type="ORF">R2X38_19430</name>
</gene>
<protein>
    <recommendedName>
        <fullName evidence="4">DUF3955 domain-containing protein</fullName>
    </recommendedName>
</protein>
<dbReference type="RefSeq" id="WP_317524002.1">
    <property type="nucleotide sequence ID" value="NZ_JAWJZI010000010.1"/>
</dbReference>
<dbReference type="Proteomes" id="UP001186452">
    <property type="component" value="Unassembled WGS sequence"/>
</dbReference>